<proteinExistence type="predicted"/>
<dbReference type="GO" id="GO:0000976">
    <property type="term" value="F:transcription cis-regulatory region binding"/>
    <property type="evidence" value="ECO:0007669"/>
    <property type="project" value="TreeGrafter"/>
</dbReference>
<keyword evidence="3" id="KW-0804">Transcription</keyword>
<reference evidence="6" key="1">
    <citation type="journal article" date="2021" name="PeerJ">
        <title>Extensive microbial diversity within the chicken gut microbiome revealed by metagenomics and culture.</title>
        <authorList>
            <person name="Gilroy R."/>
            <person name="Ravi A."/>
            <person name="Getino M."/>
            <person name="Pursley I."/>
            <person name="Horton D.L."/>
            <person name="Alikhan N.F."/>
            <person name="Baker D."/>
            <person name="Gharbi K."/>
            <person name="Hall N."/>
            <person name="Watson M."/>
            <person name="Adriaenssens E.M."/>
            <person name="Foster-Nyarko E."/>
            <person name="Jarju S."/>
            <person name="Secka A."/>
            <person name="Antonio M."/>
            <person name="Oren A."/>
            <person name="Chaudhuri R.R."/>
            <person name="La Ragione R."/>
            <person name="Hildebrand F."/>
            <person name="Pallen M.J."/>
        </authorList>
    </citation>
    <scope>NUCLEOTIDE SEQUENCE</scope>
    <source>
        <strain evidence="6">CHK32-1732</strain>
    </source>
</reference>
<dbReference type="PANTHER" id="PTHR30055:SF234">
    <property type="entry name" value="HTH-TYPE TRANSCRIPTIONAL REGULATOR BETI"/>
    <property type="match status" value="1"/>
</dbReference>
<protein>
    <submittedName>
        <fullName evidence="6">TetR/AcrR family transcriptional regulator</fullName>
    </submittedName>
</protein>
<name>A0A9D1ULE3_9CORY</name>
<dbReference type="AlphaFoldDB" id="A0A9D1ULE3"/>
<evidence type="ECO:0000313" key="6">
    <source>
        <dbReference type="EMBL" id="HIW92249.1"/>
    </source>
</evidence>
<dbReference type="InterPro" id="IPR009057">
    <property type="entry name" value="Homeodomain-like_sf"/>
</dbReference>
<dbReference type="PANTHER" id="PTHR30055">
    <property type="entry name" value="HTH-TYPE TRANSCRIPTIONAL REGULATOR RUTR"/>
    <property type="match status" value="1"/>
</dbReference>
<dbReference type="SUPFAM" id="SSF46689">
    <property type="entry name" value="Homeodomain-like"/>
    <property type="match status" value="1"/>
</dbReference>
<accession>A0A9D1ULE3</accession>
<dbReference type="PROSITE" id="PS50977">
    <property type="entry name" value="HTH_TETR_2"/>
    <property type="match status" value="1"/>
</dbReference>
<keyword evidence="1" id="KW-0805">Transcription regulation</keyword>
<sequence>MGKHGDKAREKLMDAAEELFARHGIDAVSNRTIAEHAGTANHSAVGYHFGNREKLLVDLVTRDNAYLRARRQELREQLPDTPPLQDIVAAHVLPWFEKLAAQPVPGWRARFLRQVASTPSVRESLRANQGTPRPDQGDLRLADALSGEHPALEDVPEQTLGNRCRLVEGMVLDIAAAYEQQAAAGTARGDWFSAGYFLIDAASGMLSAPVTHPTDFLASPSPSVLSL</sequence>
<organism evidence="6 7">
    <name type="scientific">Candidatus Corynebacterium avicola</name>
    <dbReference type="NCBI Taxonomy" id="2838527"/>
    <lineage>
        <taxon>Bacteria</taxon>
        <taxon>Bacillati</taxon>
        <taxon>Actinomycetota</taxon>
        <taxon>Actinomycetes</taxon>
        <taxon>Mycobacteriales</taxon>
        <taxon>Corynebacteriaceae</taxon>
        <taxon>Corynebacterium</taxon>
    </lineage>
</organism>
<reference evidence="6" key="2">
    <citation type="submission" date="2021-04" db="EMBL/GenBank/DDBJ databases">
        <authorList>
            <person name="Gilroy R."/>
        </authorList>
    </citation>
    <scope>NUCLEOTIDE SEQUENCE</scope>
    <source>
        <strain evidence="6">CHK32-1732</strain>
    </source>
</reference>
<gene>
    <name evidence="6" type="ORF">H9870_11385</name>
</gene>
<evidence type="ECO:0000256" key="2">
    <source>
        <dbReference type="ARBA" id="ARBA00023125"/>
    </source>
</evidence>
<comment type="caution">
    <text evidence="6">The sequence shown here is derived from an EMBL/GenBank/DDBJ whole genome shotgun (WGS) entry which is preliminary data.</text>
</comment>
<dbReference type="InterPro" id="IPR001647">
    <property type="entry name" value="HTH_TetR"/>
</dbReference>
<comment type="caution">
    <text evidence="4">Lacks conserved residue(s) required for the propagation of feature annotation.</text>
</comment>
<evidence type="ECO:0000259" key="5">
    <source>
        <dbReference type="PROSITE" id="PS50977"/>
    </source>
</evidence>
<feature type="domain" description="HTH tetR-type" evidence="5">
    <location>
        <begin position="6"/>
        <end position="67"/>
    </location>
</feature>
<dbReference type="InterPro" id="IPR050109">
    <property type="entry name" value="HTH-type_TetR-like_transc_reg"/>
</dbReference>
<evidence type="ECO:0000256" key="1">
    <source>
        <dbReference type="ARBA" id="ARBA00023015"/>
    </source>
</evidence>
<dbReference type="Proteomes" id="UP000824190">
    <property type="component" value="Unassembled WGS sequence"/>
</dbReference>
<dbReference type="GO" id="GO:0003700">
    <property type="term" value="F:DNA-binding transcription factor activity"/>
    <property type="evidence" value="ECO:0007669"/>
    <property type="project" value="TreeGrafter"/>
</dbReference>
<evidence type="ECO:0000256" key="4">
    <source>
        <dbReference type="PROSITE-ProRule" id="PRU00335"/>
    </source>
</evidence>
<dbReference type="Pfam" id="PF00440">
    <property type="entry name" value="TetR_N"/>
    <property type="match status" value="1"/>
</dbReference>
<dbReference type="EMBL" id="DXGC01000094">
    <property type="protein sequence ID" value="HIW92249.1"/>
    <property type="molecule type" value="Genomic_DNA"/>
</dbReference>
<dbReference type="Gene3D" id="1.10.357.10">
    <property type="entry name" value="Tetracycline Repressor, domain 2"/>
    <property type="match status" value="1"/>
</dbReference>
<keyword evidence="2 4" id="KW-0238">DNA-binding</keyword>
<evidence type="ECO:0000313" key="7">
    <source>
        <dbReference type="Proteomes" id="UP000824190"/>
    </source>
</evidence>
<evidence type="ECO:0000256" key="3">
    <source>
        <dbReference type="ARBA" id="ARBA00023163"/>
    </source>
</evidence>